<reference evidence="9" key="2">
    <citation type="submission" date="2020-11" db="EMBL/GenBank/DDBJ databases">
        <authorList>
            <person name="McCartney M.A."/>
            <person name="Auch B."/>
            <person name="Kono T."/>
            <person name="Mallez S."/>
            <person name="Becker A."/>
            <person name="Gohl D.M."/>
            <person name="Silverstein K.A.T."/>
            <person name="Koren S."/>
            <person name="Bechman K.B."/>
            <person name="Herman A."/>
            <person name="Abrahante J.E."/>
            <person name="Garbe J."/>
        </authorList>
    </citation>
    <scope>NUCLEOTIDE SEQUENCE</scope>
    <source>
        <strain evidence="9">Duluth1</strain>
        <tissue evidence="9">Whole animal</tissue>
    </source>
</reference>
<sequence length="252" mass="26823">MNFSTVYIALCVFGAVQGQSRIINGVDTTTSKHPHQVSLQRWDVSSNAWFHTCGASIVGGRVVVTAAHCIDTSATYSVVLNNGNMMDPNTKRYNVAKIVVHENYNSGSGAFPNDIAVMQVDSMMDLTDHAAVQLAANNANFVGVTCVISGWGRNSSSGPTTQQLQETTGRILSDFDCLLSWLTNYNSVAHICIDNPQTGSCNGDSGGPMVCNGVLAGVTSWGAAGCSTSRPSVYTRVSTYRAWLDQNINALA</sequence>
<protein>
    <recommendedName>
        <fullName evidence="8">Peptidase S1 domain-containing protein</fullName>
    </recommendedName>
</protein>
<dbReference type="PROSITE" id="PS50240">
    <property type="entry name" value="TRYPSIN_DOM"/>
    <property type="match status" value="1"/>
</dbReference>
<accession>A0A9D4MVL3</accession>
<dbReference type="PROSITE" id="PS00134">
    <property type="entry name" value="TRYPSIN_HIS"/>
    <property type="match status" value="1"/>
</dbReference>
<reference evidence="9" key="1">
    <citation type="journal article" date="2019" name="bioRxiv">
        <title>The Genome of the Zebra Mussel, Dreissena polymorpha: A Resource for Invasive Species Research.</title>
        <authorList>
            <person name="McCartney M.A."/>
            <person name="Auch B."/>
            <person name="Kono T."/>
            <person name="Mallez S."/>
            <person name="Zhang Y."/>
            <person name="Obille A."/>
            <person name="Becker A."/>
            <person name="Abrahante J.E."/>
            <person name="Garbe J."/>
            <person name="Badalamenti J.P."/>
            <person name="Herman A."/>
            <person name="Mangelson H."/>
            <person name="Liachko I."/>
            <person name="Sullivan S."/>
            <person name="Sone E.D."/>
            <person name="Koren S."/>
            <person name="Silverstein K.A.T."/>
            <person name="Beckman K.B."/>
            <person name="Gohl D.M."/>
        </authorList>
    </citation>
    <scope>NUCLEOTIDE SEQUENCE</scope>
    <source>
        <strain evidence="9">Duluth1</strain>
        <tissue evidence="9">Whole animal</tissue>
    </source>
</reference>
<dbReference type="OrthoDB" id="6267810at2759"/>
<dbReference type="InterPro" id="IPR001254">
    <property type="entry name" value="Trypsin_dom"/>
</dbReference>
<comment type="similarity">
    <text evidence="1">Belongs to the peptidase S1 family.</text>
</comment>
<dbReference type="InterPro" id="IPR009003">
    <property type="entry name" value="Peptidase_S1_PA"/>
</dbReference>
<evidence type="ECO:0000256" key="6">
    <source>
        <dbReference type="RuleBase" id="RU363034"/>
    </source>
</evidence>
<evidence type="ECO:0000256" key="2">
    <source>
        <dbReference type="ARBA" id="ARBA00022670"/>
    </source>
</evidence>
<dbReference type="PANTHER" id="PTHR24276">
    <property type="entry name" value="POLYSERASE-RELATED"/>
    <property type="match status" value="1"/>
</dbReference>
<dbReference type="GO" id="GO:0006508">
    <property type="term" value="P:proteolysis"/>
    <property type="evidence" value="ECO:0007669"/>
    <property type="project" value="UniProtKB-KW"/>
</dbReference>
<dbReference type="InterPro" id="IPR001314">
    <property type="entry name" value="Peptidase_S1A"/>
</dbReference>
<dbReference type="GO" id="GO:0004252">
    <property type="term" value="F:serine-type endopeptidase activity"/>
    <property type="evidence" value="ECO:0007669"/>
    <property type="project" value="InterPro"/>
</dbReference>
<dbReference type="Pfam" id="PF00089">
    <property type="entry name" value="Trypsin"/>
    <property type="match status" value="1"/>
</dbReference>
<evidence type="ECO:0000256" key="7">
    <source>
        <dbReference type="SAM" id="SignalP"/>
    </source>
</evidence>
<feature type="signal peptide" evidence="7">
    <location>
        <begin position="1"/>
        <end position="18"/>
    </location>
</feature>
<dbReference type="PANTHER" id="PTHR24276:SF98">
    <property type="entry name" value="FI18310P1-RELATED"/>
    <property type="match status" value="1"/>
</dbReference>
<dbReference type="AlphaFoldDB" id="A0A9D4MVL3"/>
<organism evidence="9 10">
    <name type="scientific">Dreissena polymorpha</name>
    <name type="common">Zebra mussel</name>
    <name type="synonym">Mytilus polymorpha</name>
    <dbReference type="NCBI Taxonomy" id="45954"/>
    <lineage>
        <taxon>Eukaryota</taxon>
        <taxon>Metazoa</taxon>
        <taxon>Spiralia</taxon>
        <taxon>Lophotrochozoa</taxon>
        <taxon>Mollusca</taxon>
        <taxon>Bivalvia</taxon>
        <taxon>Autobranchia</taxon>
        <taxon>Heteroconchia</taxon>
        <taxon>Euheterodonta</taxon>
        <taxon>Imparidentia</taxon>
        <taxon>Neoheterodontei</taxon>
        <taxon>Myida</taxon>
        <taxon>Dreissenoidea</taxon>
        <taxon>Dreissenidae</taxon>
        <taxon>Dreissena</taxon>
    </lineage>
</organism>
<keyword evidence="3 6" id="KW-0378">Hydrolase</keyword>
<evidence type="ECO:0000256" key="3">
    <source>
        <dbReference type="ARBA" id="ARBA00022801"/>
    </source>
</evidence>
<proteinExistence type="inferred from homology"/>
<dbReference type="InterPro" id="IPR050430">
    <property type="entry name" value="Peptidase_S1"/>
</dbReference>
<dbReference type="InterPro" id="IPR018114">
    <property type="entry name" value="TRYPSIN_HIS"/>
</dbReference>
<keyword evidence="10" id="KW-1185">Reference proteome</keyword>
<keyword evidence="5" id="KW-1015">Disulfide bond</keyword>
<keyword evidence="2 6" id="KW-0645">Protease</keyword>
<dbReference type="FunFam" id="2.40.10.10:FF:000036">
    <property type="entry name" value="Trypsin beta"/>
    <property type="match status" value="1"/>
</dbReference>
<comment type="caution">
    <text evidence="9">The sequence shown here is derived from an EMBL/GenBank/DDBJ whole genome shotgun (WGS) entry which is preliminary data.</text>
</comment>
<dbReference type="SMART" id="SM00020">
    <property type="entry name" value="Tryp_SPc"/>
    <property type="match status" value="1"/>
</dbReference>
<feature type="domain" description="Peptidase S1" evidence="8">
    <location>
        <begin position="22"/>
        <end position="249"/>
    </location>
</feature>
<dbReference type="CDD" id="cd00190">
    <property type="entry name" value="Tryp_SPc"/>
    <property type="match status" value="1"/>
</dbReference>
<evidence type="ECO:0000259" key="8">
    <source>
        <dbReference type="PROSITE" id="PS50240"/>
    </source>
</evidence>
<feature type="chain" id="PRO_5039702398" description="Peptidase S1 domain-containing protein" evidence="7">
    <location>
        <begin position="19"/>
        <end position="252"/>
    </location>
</feature>
<dbReference type="Proteomes" id="UP000828390">
    <property type="component" value="Unassembled WGS sequence"/>
</dbReference>
<name>A0A9D4MVL3_DREPO</name>
<evidence type="ECO:0000313" key="9">
    <source>
        <dbReference type="EMBL" id="KAH3882634.1"/>
    </source>
</evidence>
<dbReference type="Gene3D" id="2.40.10.10">
    <property type="entry name" value="Trypsin-like serine proteases"/>
    <property type="match status" value="1"/>
</dbReference>
<dbReference type="SUPFAM" id="SSF50494">
    <property type="entry name" value="Trypsin-like serine proteases"/>
    <property type="match status" value="1"/>
</dbReference>
<dbReference type="InterPro" id="IPR033116">
    <property type="entry name" value="TRYPSIN_SER"/>
</dbReference>
<dbReference type="PROSITE" id="PS00135">
    <property type="entry name" value="TRYPSIN_SER"/>
    <property type="match status" value="1"/>
</dbReference>
<evidence type="ECO:0000256" key="4">
    <source>
        <dbReference type="ARBA" id="ARBA00022825"/>
    </source>
</evidence>
<dbReference type="InterPro" id="IPR043504">
    <property type="entry name" value="Peptidase_S1_PA_chymotrypsin"/>
</dbReference>
<dbReference type="EMBL" id="JAIWYP010000001">
    <property type="protein sequence ID" value="KAH3882634.1"/>
    <property type="molecule type" value="Genomic_DNA"/>
</dbReference>
<gene>
    <name evidence="9" type="ORF">DPMN_006578</name>
</gene>
<dbReference type="PRINTS" id="PR00722">
    <property type="entry name" value="CHYMOTRYPSIN"/>
</dbReference>
<evidence type="ECO:0000256" key="5">
    <source>
        <dbReference type="ARBA" id="ARBA00023157"/>
    </source>
</evidence>
<keyword evidence="4 6" id="KW-0720">Serine protease</keyword>
<evidence type="ECO:0000256" key="1">
    <source>
        <dbReference type="ARBA" id="ARBA00007664"/>
    </source>
</evidence>
<keyword evidence="7" id="KW-0732">Signal</keyword>
<evidence type="ECO:0000313" key="10">
    <source>
        <dbReference type="Proteomes" id="UP000828390"/>
    </source>
</evidence>